<evidence type="ECO:0000313" key="2">
    <source>
        <dbReference type="Proteomes" id="UP000001072"/>
    </source>
</evidence>
<dbReference type="Proteomes" id="UP000001072">
    <property type="component" value="Unassembled WGS sequence"/>
</dbReference>
<keyword evidence="2" id="KW-1185">Reference proteome</keyword>
<dbReference type="InParanoid" id="F4RZN4"/>
<organism evidence="2">
    <name type="scientific">Melampsora larici-populina (strain 98AG31 / pathotype 3-4-7)</name>
    <name type="common">Poplar leaf rust fungus</name>
    <dbReference type="NCBI Taxonomy" id="747676"/>
    <lineage>
        <taxon>Eukaryota</taxon>
        <taxon>Fungi</taxon>
        <taxon>Dikarya</taxon>
        <taxon>Basidiomycota</taxon>
        <taxon>Pucciniomycotina</taxon>
        <taxon>Pucciniomycetes</taxon>
        <taxon>Pucciniales</taxon>
        <taxon>Melampsoraceae</taxon>
        <taxon>Melampsora</taxon>
    </lineage>
</organism>
<dbReference type="AlphaFoldDB" id="F4RZN4"/>
<dbReference type="OrthoDB" id="10442588at2759"/>
<sequence length="131" mass="15141">MYPINPAKIDQPRISLQLTQAIEDAVDRGEDLSTVAHMLEFLDWQRMRMYATLTTRLQKDGANYGEWVDGLNERVWFFARINDYLINPCPVIHSLFDWILEEILLAMMRATVHPSVLQVLAIASDPHEALM</sequence>
<dbReference type="RefSeq" id="XP_007414694.1">
    <property type="nucleotide sequence ID" value="XM_007414632.1"/>
</dbReference>
<dbReference type="HOGENOM" id="CLU_142382_0_0_1"/>
<dbReference type="VEuPathDB" id="FungiDB:MELLADRAFT_66541"/>
<evidence type="ECO:0000313" key="1">
    <source>
        <dbReference type="EMBL" id="EGG02157.1"/>
    </source>
</evidence>
<protein>
    <submittedName>
        <fullName evidence="1">Uncharacterized protein</fullName>
    </submittedName>
</protein>
<dbReference type="KEGG" id="mlr:MELLADRAFT_66541"/>
<dbReference type="EMBL" id="GL883133">
    <property type="protein sequence ID" value="EGG02157.1"/>
    <property type="molecule type" value="Genomic_DNA"/>
</dbReference>
<dbReference type="GeneID" id="18930651"/>
<gene>
    <name evidence="1" type="ORF">MELLADRAFT_66541</name>
</gene>
<accession>F4RZN4</accession>
<reference evidence="2" key="1">
    <citation type="journal article" date="2011" name="Proc. Natl. Acad. Sci. U.S.A.">
        <title>Obligate biotrophy features unraveled by the genomic analysis of rust fungi.</title>
        <authorList>
            <person name="Duplessis S."/>
            <person name="Cuomo C.A."/>
            <person name="Lin Y.-C."/>
            <person name="Aerts A."/>
            <person name="Tisserant E."/>
            <person name="Veneault-Fourrey C."/>
            <person name="Joly D.L."/>
            <person name="Hacquard S."/>
            <person name="Amselem J."/>
            <person name="Cantarel B.L."/>
            <person name="Chiu R."/>
            <person name="Coutinho P.M."/>
            <person name="Feau N."/>
            <person name="Field M."/>
            <person name="Frey P."/>
            <person name="Gelhaye E."/>
            <person name="Goldberg J."/>
            <person name="Grabherr M.G."/>
            <person name="Kodira C.D."/>
            <person name="Kohler A."/>
            <person name="Kuees U."/>
            <person name="Lindquist E.A."/>
            <person name="Lucas S.M."/>
            <person name="Mago R."/>
            <person name="Mauceli E."/>
            <person name="Morin E."/>
            <person name="Murat C."/>
            <person name="Pangilinan J.L."/>
            <person name="Park R."/>
            <person name="Pearson M."/>
            <person name="Quesneville H."/>
            <person name="Rouhier N."/>
            <person name="Sakthikumar S."/>
            <person name="Salamov A.A."/>
            <person name="Schmutz J."/>
            <person name="Selles B."/>
            <person name="Shapiro H."/>
            <person name="Tanguay P."/>
            <person name="Tuskan G.A."/>
            <person name="Henrissat B."/>
            <person name="Van de Peer Y."/>
            <person name="Rouze P."/>
            <person name="Ellis J.G."/>
            <person name="Dodds P.N."/>
            <person name="Schein J.E."/>
            <person name="Zhong S."/>
            <person name="Hamelin R.C."/>
            <person name="Grigoriev I.V."/>
            <person name="Szabo L.J."/>
            <person name="Martin F."/>
        </authorList>
    </citation>
    <scope>NUCLEOTIDE SEQUENCE [LARGE SCALE GENOMIC DNA]</scope>
    <source>
        <strain evidence="2">98AG31 / pathotype 3-4-7</strain>
    </source>
</reference>
<name>F4RZN4_MELLP</name>
<proteinExistence type="predicted"/>